<dbReference type="PANTHER" id="PTHR30600:SF7">
    <property type="entry name" value="CYTOCHROME C PEROXIDASE-RELATED"/>
    <property type="match status" value="1"/>
</dbReference>
<feature type="domain" description="Cytochrome c" evidence="7">
    <location>
        <begin position="218"/>
        <end position="492"/>
    </location>
</feature>
<dbReference type="GO" id="GO:0030313">
    <property type="term" value="C:cell envelope"/>
    <property type="evidence" value="ECO:0007669"/>
    <property type="project" value="UniProtKB-SubCell"/>
</dbReference>
<evidence type="ECO:0000313" key="8">
    <source>
        <dbReference type="EMBL" id="BCI67473.1"/>
    </source>
</evidence>
<comment type="subcellular location">
    <subcellularLocation>
        <location evidence="1">Cell envelope</location>
    </subcellularLocation>
</comment>
<dbReference type="Pfam" id="PF14376">
    <property type="entry name" value="Haem_bd"/>
    <property type="match status" value="1"/>
</dbReference>
<protein>
    <submittedName>
        <fullName evidence="8">Cytochrome-c peroxidase</fullName>
    </submittedName>
</protein>
<dbReference type="Pfam" id="PF03150">
    <property type="entry name" value="CCP_MauG"/>
    <property type="match status" value="1"/>
</dbReference>
<evidence type="ECO:0000256" key="2">
    <source>
        <dbReference type="ARBA" id="ARBA00022617"/>
    </source>
</evidence>
<accession>A0A6S6PJG4</accession>
<dbReference type="InterPro" id="IPR051395">
    <property type="entry name" value="Cytochrome_c_Peroxidase/MauG"/>
</dbReference>
<dbReference type="EMBL" id="AP023326">
    <property type="protein sequence ID" value="BCI67473.1"/>
    <property type="molecule type" value="Genomic_DNA"/>
</dbReference>
<keyword evidence="2 6" id="KW-0349">Heme</keyword>
<keyword evidence="5 6" id="KW-0408">Iron</keyword>
<dbReference type="SMART" id="SM01235">
    <property type="entry name" value="Haem_bd"/>
    <property type="match status" value="1"/>
</dbReference>
<evidence type="ECO:0000313" key="9">
    <source>
        <dbReference type="Proteomes" id="UP000515220"/>
    </source>
</evidence>
<reference evidence="8 9" key="1">
    <citation type="submission" date="2020-07" db="EMBL/GenBank/DDBJ databases">
        <title>Complete Genome Sequence of an acetic acid bacterium, Acetobacter aceti JCM20276.</title>
        <authorList>
            <person name="Hirose Y."/>
            <person name="Mihara H."/>
        </authorList>
    </citation>
    <scope>NUCLEOTIDE SEQUENCE [LARGE SCALE GENOMIC DNA]</scope>
    <source>
        <strain evidence="8 9">JCM20276</strain>
    </source>
</reference>
<dbReference type="PROSITE" id="PS51007">
    <property type="entry name" value="CYTC"/>
    <property type="match status" value="1"/>
</dbReference>
<dbReference type="Gene3D" id="1.10.760.10">
    <property type="entry name" value="Cytochrome c-like domain"/>
    <property type="match status" value="2"/>
</dbReference>
<dbReference type="InterPro" id="IPR025992">
    <property type="entry name" value="Haem-bd"/>
</dbReference>
<keyword evidence="8" id="KW-0575">Peroxidase</keyword>
<dbReference type="PANTHER" id="PTHR30600">
    <property type="entry name" value="CYTOCHROME C PEROXIDASE-RELATED"/>
    <property type="match status" value="1"/>
</dbReference>
<proteinExistence type="predicted"/>
<gene>
    <name evidence="8" type="primary">yhjA</name>
    <name evidence="8" type="ORF">AAJCM20276_20970</name>
</gene>
<name>A0A6S6PJG4_ACEAC</name>
<dbReference type="InterPro" id="IPR009056">
    <property type="entry name" value="Cyt_c-like_dom"/>
</dbReference>
<keyword evidence="3 6" id="KW-0479">Metal-binding</keyword>
<keyword evidence="4" id="KW-0560">Oxidoreductase</keyword>
<evidence type="ECO:0000256" key="3">
    <source>
        <dbReference type="ARBA" id="ARBA00022723"/>
    </source>
</evidence>
<evidence type="ECO:0000256" key="1">
    <source>
        <dbReference type="ARBA" id="ARBA00004196"/>
    </source>
</evidence>
<evidence type="ECO:0000256" key="6">
    <source>
        <dbReference type="PROSITE-ProRule" id="PRU00433"/>
    </source>
</evidence>
<dbReference type="InterPro" id="IPR004852">
    <property type="entry name" value="Di-haem_cyt_c_peroxidsae"/>
</dbReference>
<dbReference type="GO" id="GO:0009055">
    <property type="term" value="F:electron transfer activity"/>
    <property type="evidence" value="ECO:0007669"/>
    <property type="project" value="InterPro"/>
</dbReference>
<dbReference type="GO" id="GO:0046872">
    <property type="term" value="F:metal ion binding"/>
    <property type="evidence" value="ECO:0007669"/>
    <property type="project" value="UniProtKB-KW"/>
</dbReference>
<sequence length="507" mass="55695">MIDFDDYLDKYNRFDRTQLYPAHTGYRHLILESIVKRIVAGLIGAGLAAYGGTVAYIQHFDHQGGPTLSADSPTLKDPAAKAAFDVLREARCDYCHTKGADLPFYFHLPVASTLMQRDLEQGLRHFRMEPVIAAFQKGDSPTEEQLSRIEEVITQNRMPPSLYLLIHWHAHLNEDQRKAVLTWIDAERRAHYAGNGVAAKFAGEPVQPIPESWPVNADKVALGEKLFFDKRLSGDNTLNCASCHGLDKGGVDNLVTATGIGGQKGPINVPTVYNSVYNIVQFWNGRAATLAEQAAGPVMNPVEMGSHDWKDVAAKIINDPDYGAQFATLYPDQPIGKDTITDAIAEYEKTLITPDSKFDLYLKGDDKALTDQEKHGYALFKSIGCSGCHSGPDMGGGAMEVMGLEHDYFADRGGAFTAADSGREDVTHDPLDKSRFLVPTLRNVALTGPWFHDGSVKTLEDAVRKMAYYQTPAGKISDQDVSDITAFLKTLTGKYKGVPLEQVKATP</sequence>
<dbReference type="Proteomes" id="UP000515220">
    <property type="component" value="Chromosome"/>
</dbReference>
<dbReference type="GO" id="GO:0004130">
    <property type="term" value="F:cytochrome-c peroxidase activity"/>
    <property type="evidence" value="ECO:0007669"/>
    <property type="project" value="TreeGrafter"/>
</dbReference>
<dbReference type="Pfam" id="PF00034">
    <property type="entry name" value="Cytochrom_C"/>
    <property type="match status" value="1"/>
</dbReference>
<dbReference type="InterPro" id="IPR036909">
    <property type="entry name" value="Cyt_c-like_dom_sf"/>
</dbReference>
<evidence type="ECO:0000256" key="5">
    <source>
        <dbReference type="ARBA" id="ARBA00023004"/>
    </source>
</evidence>
<dbReference type="SUPFAM" id="SSF46626">
    <property type="entry name" value="Cytochrome c"/>
    <property type="match status" value="2"/>
</dbReference>
<evidence type="ECO:0000256" key="4">
    <source>
        <dbReference type="ARBA" id="ARBA00023002"/>
    </source>
</evidence>
<evidence type="ECO:0000259" key="7">
    <source>
        <dbReference type="PROSITE" id="PS51007"/>
    </source>
</evidence>
<dbReference type="GO" id="GO:0020037">
    <property type="term" value="F:heme binding"/>
    <property type="evidence" value="ECO:0007669"/>
    <property type="project" value="InterPro"/>
</dbReference>
<dbReference type="AlphaFoldDB" id="A0A6S6PJG4"/>
<organism evidence="8 9">
    <name type="scientific">Acetobacter aceti</name>
    <dbReference type="NCBI Taxonomy" id="435"/>
    <lineage>
        <taxon>Bacteria</taxon>
        <taxon>Pseudomonadati</taxon>
        <taxon>Pseudomonadota</taxon>
        <taxon>Alphaproteobacteria</taxon>
        <taxon>Acetobacterales</taxon>
        <taxon>Acetobacteraceae</taxon>
        <taxon>Acetobacter</taxon>
        <taxon>Acetobacter subgen. Acetobacter</taxon>
    </lineage>
</organism>